<keyword evidence="1" id="KW-0812">Transmembrane</keyword>
<dbReference type="OMA" id="FIFKTQV"/>
<feature type="transmembrane region" description="Helical" evidence="1">
    <location>
        <begin position="20"/>
        <end position="44"/>
    </location>
</feature>
<dbReference type="KEGG" id="crq:GCK72_016986"/>
<sequence>MSSQDLNGPSVEVATTTAMLAWWNNVVACVLCSVLSLIASYIIVRAKSIPRGVRICYVLFKLVEVGFNVLFVVACPIFVAIETSIDFEGLMIVNAGIMLPSTLAMICLMLSIVLLTQLIFVSPIVYWIRYLQICRKGIHPPHVISIICLNIILLLLSAGVLCYASSPTIEDVIYLSGIAVNYVGHETVFLVLSYDKTGTSITAFISSGTYFFILVFSVVIMGFSHLRINSRINSNTTMSENLKKMQVRANQILTSQFIMTLIFIQLPFFYSVLGPMIGASQKLATYLLSILFVWGPVANTASLFIFKTQVRQTVFFKCTQDNESTVVNVAERSVMKSDMKMRSVT</sequence>
<feature type="transmembrane region" description="Helical" evidence="1">
    <location>
        <begin position="143"/>
        <end position="166"/>
    </location>
</feature>
<dbReference type="GeneID" id="9808593"/>
<dbReference type="InParanoid" id="E3MHE8"/>
<dbReference type="HOGENOM" id="CLU_069216_0_0_1"/>
<feature type="transmembrane region" description="Helical" evidence="1">
    <location>
        <begin position="201"/>
        <end position="223"/>
    </location>
</feature>
<accession>E3MHE8</accession>
<feature type="transmembrane region" description="Helical" evidence="1">
    <location>
        <begin position="285"/>
        <end position="306"/>
    </location>
</feature>
<keyword evidence="1" id="KW-0472">Membrane</keyword>
<proteinExistence type="predicted"/>
<evidence type="ECO:0000256" key="1">
    <source>
        <dbReference type="SAM" id="Phobius"/>
    </source>
</evidence>
<dbReference type="EMBL" id="DS268445">
    <property type="protein sequence ID" value="EFP01978.1"/>
    <property type="molecule type" value="Genomic_DNA"/>
</dbReference>
<reference evidence="2" key="1">
    <citation type="submission" date="2007-07" db="EMBL/GenBank/DDBJ databases">
        <title>PCAP assembly of the Caenorhabditis remanei genome.</title>
        <authorList>
            <consortium name="The Caenorhabditis remanei Sequencing Consortium"/>
            <person name="Wilson R.K."/>
        </authorList>
    </citation>
    <scope>NUCLEOTIDE SEQUENCE [LARGE SCALE GENOMIC DNA]</scope>
    <source>
        <strain evidence="2">PB4641</strain>
    </source>
</reference>
<protein>
    <submittedName>
        <fullName evidence="2">CRE-SRM-6 protein</fullName>
    </submittedName>
</protein>
<organism evidence="3">
    <name type="scientific">Caenorhabditis remanei</name>
    <name type="common">Caenorhabditis vulgaris</name>
    <dbReference type="NCBI Taxonomy" id="31234"/>
    <lineage>
        <taxon>Eukaryota</taxon>
        <taxon>Metazoa</taxon>
        <taxon>Ecdysozoa</taxon>
        <taxon>Nematoda</taxon>
        <taxon>Chromadorea</taxon>
        <taxon>Rhabditida</taxon>
        <taxon>Rhabditina</taxon>
        <taxon>Rhabditomorpha</taxon>
        <taxon>Rhabditoidea</taxon>
        <taxon>Rhabditidae</taxon>
        <taxon>Peloderinae</taxon>
        <taxon>Caenorhabditis</taxon>
    </lineage>
</organism>
<feature type="transmembrane region" description="Helical" evidence="1">
    <location>
        <begin position="56"/>
        <end position="81"/>
    </location>
</feature>
<dbReference type="OrthoDB" id="5792363at2759"/>
<dbReference type="STRING" id="31234.E3MHE8"/>
<dbReference type="FunCoup" id="E3MHE8">
    <property type="interactions" value="3"/>
</dbReference>
<evidence type="ECO:0000313" key="2">
    <source>
        <dbReference type="EMBL" id="EFP01978.1"/>
    </source>
</evidence>
<feature type="transmembrane region" description="Helical" evidence="1">
    <location>
        <begin position="101"/>
        <end position="131"/>
    </location>
</feature>
<dbReference type="Proteomes" id="UP000008281">
    <property type="component" value="Unassembled WGS sequence"/>
</dbReference>
<keyword evidence="3" id="KW-1185">Reference proteome</keyword>
<keyword evidence="1" id="KW-1133">Transmembrane helix</keyword>
<evidence type="ECO:0000313" key="3">
    <source>
        <dbReference type="Proteomes" id="UP000008281"/>
    </source>
</evidence>
<dbReference type="PANTHER" id="PTHR47758:SF4">
    <property type="entry name" value="SERPENTINE RECEPTOR, CLASS M"/>
    <property type="match status" value="1"/>
</dbReference>
<dbReference type="CTD" id="9808593"/>
<dbReference type="RefSeq" id="XP_003104377.2">
    <property type="nucleotide sequence ID" value="XM_003104329.2"/>
</dbReference>
<name>E3MHE8_CAERE</name>
<dbReference type="AlphaFoldDB" id="E3MHE8"/>
<gene>
    <name evidence="2" type="primary">Cre-srm-6</name>
    <name evidence="2" type="ORF">CRE_22820</name>
</gene>
<dbReference type="PANTHER" id="PTHR47758">
    <property type="entry name" value="SERPENTINE RECEPTOR, CLASS M-RELATED"/>
    <property type="match status" value="1"/>
</dbReference>
<dbReference type="eggNOG" id="ENOG502TH5K">
    <property type="taxonomic scope" value="Eukaryota"/>
</dbReference>
<feature type="transmembrane region" description="Helical" evidence="1">
    <location>
        <begin position="252"/>
        <end position="273"/>
    </location>
</feature>